<keyword evidence="4" id="KW-0238">DNA-binding</keyword>
<dbReference type="PROSITE" id="PS50930">
    <property type="entry name" value="HTH_LYTTR"/>
    <property type="match status" value="1"/>
</dbReference>
<dbReference type="InterPro" id="IPR001789">
    <property type="entry name" value="Sig_transdc_resp-reg_receiver"/>
</dbReference>
<evidence type="ECO:0000259" key="2">
    <source>
        <dbReference type="PROSITE" id="PS50110"/>
    </source>
</evidence>
<feature type="domain" description="HTH LytTR-type" evidence="3">
    <location>
        <begin position="142"/>
        <end position="245"/>
    </location>
</feature>
<dbReference type="SMART" id="SM00850">
    <property type="entry name" value="LytTR"/>
    <property type="match status" value="1"/>
</dbReference>
<reference evidence="4" key="1">
    <citation type="journal article" date="2014" name="Int. J. Syst. Evol. Microbiol.">
        <title>Complete genome sequence of Corynebacterium casei LMG S-19264T (=DSM 44701T), isolated from a smear-ripened cheese.</title>
        <authorList>
            <consortium name="US DOE Joint Genome Institute (JGI-PGF)"/>
            <person name="Walter F."/>
            <person name="Albersmeier A."/>
            <person name="Kalinowski J."/>
            <person name="Ruckert C."/>
        </authorList>
    </citation>
    <scope>NUCLEOTIDE SEQUENCE</scope>
    <source>
        <strain evidence="4">NBRC 108769</strain>
    </source>
</reference>
<dbReference type="SMART" id="SM00448">
    <property type="entry name" value="REC"/>
    <property type="match status" value="1"/>
</dbReference>
<feature type="domain" description="Response regulatory" evidence="2">
    <location>
        <begin position="2"/>
        <end position="115"/>
    </location>
</feature>
<evidence type="ECO:0000313" key="5">
    <source>
        <dbReference type="Proteomes" id="UP001156666"/>
    </source>
</evidence>
<proteinExistence type="predicted"/>
<dbReference type="InterPro" id="IPR011006">
    <property type="entry name" value="CheY-like_superfamily"/>
</dbReference>
<dbReference type="PANTHER" id="PTHR37299:SF1">
    <property type="entry name" value="STAGE 0 SPORULATION PROTEIN A HOMOLOG"/>
    <property type="match status" value="1"/>
</dbReference>
<organism evidence="4 5">
    <name type="scientific">Portibacter lacus</name>
    <dbReference type="NCBI Taxonomy" id="1099794"/>
    <lineage>
        <taxon>Bacteria</taxon>
        <taxon>Pseudomonadati</taxon>
        <taxon>Bacteroidota</taxon>
        <taxon>Saprospiria</taxon>
        <taxon>Saprospirales</taxon>
        <taxon>Haliscomenobacteraceae</taxon>
        <taxon>Portibacter</taxon>
    </lineage>
</organism>
<keyword evidence="5" id="KW-1185">Reference proteome</keyword>
<accession>A0AA37SSC1</accession>
<dbReference type="GO" id="GO:0003677">
    <property type="term" value="F:DNA binding"/>
    <property type="evidence" value="ECO:0007669"/>
    <property type="project" value="UniProtKB-KW"/>
</dbReference>
<dbReference type="Proteomes" id="UP001156666">
    <property type="component" value="Unassembled WGS sequence"/>
</dbReference>
<evidence type="ECO:0000259" key="3">
    <source>
        <dbReference type="PROSITE" id="PS50930"/>
    </source>
</evidence>
<name>A0AA37SSC1_9BACT</name>
<dbReference type="PANTHER" id="PTHR37299">
    <property type="entry name" value="TRANSCRIPTIONAL REGULATOR-RELATED"/>
    <property type="match status" value="1"/>
</dbReference>
<dbReference type="PROSITE" id="PS50110">
    <property type="entry name" value="RESPONSE_REGULATORY"/>
    <property type="match status" value="1"/>
</dbReference>
<dbReference type="RefSeq" id="WP_235294302.1">
    <property type="nucleotide sequence ID" value="NZ_BSOH01000021.1"/>
</dbReference>
<reference evidence="4" key="2">
    <citation type="submission" date="2023-01" db="EMBL/GenBank/DDBJ databases">
        <title>Draft genome sequence of Portibacter lacus strain NBRC 108769.</title>
        <authorList>
            <person name="Sun Q."/>
            <person name="Mori K."/>
        </authorList>
    </citation>
    <scope>NUCLEOTIDE SEQUENCE</scope>
    <source>
        <strain evidence="4">NBRC 108769</strain>
    </source>
</reference>
<dbReference type="Pfam" id="PF00072">
    <property type="entry name" value="Response_reg"/>
    <property type="match status" value="1"/>
</dbReference>
<feature type="modified residue" description="4-aspartylphosphate" evidence="1">
    <location>
        <position position="54"/>
    </location>
</feature>
<dbReference type="InterPro" id="IPR007492">
    <property type="entry name" value="LytTR_DNA-bd_dom"/>
</dbReference>
<dbReference type="EMBL" id="BSOH01000021">
    <property type="protein sequence ID" value="GLR18574.1"/>
    <property type="molecule type" value="Genomic_DNA"/>
</dbReference>
<evidence type="ECO:0000313" key="4">
    <source>
        <dbReference type="EMBL" id="GLR18574.1"/>
    </source>
</evidence>
<evidence type="ECO:0000256" key="1">
    <source>
        <dbReference type="PROSITE-ProRule" id="PRU00169"/>
    </source>
</evidence>
<sequence length="246" mass="27846">MKGIIIEDMPAAAELLRKDLEEYCPNVEIIGHAESVISAAKLLKAKKPDIVFLDIMLGDGTGFDLLQILPEMNFKLIFVTASDEYAIRAFKYAAVDYLLKPINPEELVQAVERAEAQMGHSSESLDLLNETIAKPDELPRRISLHTLEKIIVVEIKDIIHCQAEANNTIFYLKDRPKVFVTKTLKFFDKILQPHGFSRVHQSHLINEDYIHAFIKKDGGYLKMNNGDEVPVSVRKKAEVMEMLGNL</sequence>
<protein>
    <submittedName>
        <fullName evidence="4">DNA-binding response regulator</fullName>
    </submittedName>
</protein>
<dbReference type="Gene3D" id="2.40.50.1020">
    <property type="entry name" value="LytTr DNA-binding domain"/>
    <property type="match status" value="1"/>
</dbReference>
<dbReference type="Pfam" id="PF04397">
    <property type="entry name" value="LytTR"/>
    <property type="match status" value="1"/>
</dbReference>
<comment type="caution">
    <text evidence="4">The sequence shown here is derived from an EMBL/GenBank/DDBJ whole genome shotgun (WGS) entry which is preliminary data.</text>
</comment>
<gene>
    <name evidence="4" type="ORF">GCM10007940_31900</name>
</gene>
<keyword evidence="1" id="KW-0597">Phosphoprotein</keyword>
<dbReference type="InterPro" id="IPR046947">
    <property type="entry name" value="LytR-like"/>
</dbReference>
<dbReference type="Gene3D" id="3.40.50.2300">
    <property type="match status" value="1"/>
</dbReference>
<dbReference type="SUPFAM" id="SSF52172">
    <property type="entry name" value="CheY-like"/>
    <property type="match status" value="1"/>
</dbReference>
<dbReference type="AlphaFoldDB" id="A0AA37SSC1"/>
<dbReference type="GO" id="GO:0000156">
    <property type="term" value="F:phosphorelay response regulator activity"/>
    <property type="evidence" value="ECO:0007669"/>
    <property type="project" value="InterPro"/>
</dbReference>